<dbReference type="CDD" id="cd18746">
    <property type="entry name" value="PIN_VapC4-5_FitB-like"/>
    <property type="match status" value="1"/>
</dbReference>
<dbReference type="PANTHER" id="PTHR33653:SF1">
    <property type="entry name" value="RIBONUCLEASE VAPC2"/>
    <property type="match status" value="1"/>
</dbReference>
<feature type="domain" description="PIN" evidence="9">
    <location>
        <begin position="4"/>
        <end position="131"/>
    </location>
</feature>
<dbReference type="EMBL" id="JACIDW010000006">
    <property type="protein sequence ID" value="MBB3964881.1"/>
    <property type="molecule type" value="Genomic_DNA"/>
</dbReference>
<evidence type="ECO:0000256" key="2">
    <source>
        <dbReference type="ARBA" id="ARBA00022649"/>
    </source>
</evidence>
<dbReference type="AlphaFoldDB" id="A0A7W6CYL2"/>
<evidence type="ECO:0000256" key="5">
    <source>
        <dbReference type="ARBA" id="ARBA00022801"/>
    </source>
</evidence>
<comment type="similarity">
    <text evidence="7 8">Belongs to the PINc/VapC protein family.</text>
</comment>
<evidence type="ECO:0000256" key="3">
    <source>
        <dbReference type="ARBA" id="ARBA00022722"/>
    </source>
</evidence>
<dbReference type="InterPro" id="IPR002716">
    <property type="entry name" value="PIN_dom"/>
</dbReference>
<keyword evidence="4 8" id="KW-0479">Metal-binding</keyword>
<keyword evidence="5 8" id="KW-0378">Hydrolase</keyword>
<evidence type="ECO:0000256" key="6">
    <source>
        <dbReference type="ARBA" id="ARBA00022842"/>
    </source>
</evidence>
<evidence type="ECO:0000256" key="4">
    <source>
        <dbReference type="ARBA" id="ARBA00022723"/>
    </source>
</evidence>
<evidence type="ECO:0000256" key="8">
    <source>
        <dbReference type="HAMAP-Rule" id="MF_00265"/>
    </source>
</evidence>
<dbReference type="SUPFAM" id="SSF88723">
    <property type="entry name" value="PIN domain-like"/>
    <property type="match status" value="1"/>
</dbReference>
<gene>
    <name evidence="8" type="primary">vapC</name>
    <name evidence="10" type="ORF">GGQ67_002544</name>
</gene>
<dbReference type="GO" id="GO:0004540">
    <property type="term" value="F:RNA nuclease activity"/>
    <property type="evidence" value="ECO:0007669"/>
    <property type="project" value="InterPro"/>
</dbReference>
<dbReference type="GO" id="GO:0016787">
    <property type="term" value="F:hydrolase activity"/>
    <property type="evidence" value="ECO:0007669"/>
    <property type="project" value="UniProtKB-KW"/>
</dbReference>
<dbReference type="PANTHER" id="PTHR33653">
    <property type="entry name" value="RIBONUCLEASE VAPC2"/>
    <property type="match status" value="1"/>
</dbReference>
<dbReference type="Gene3D" id="3.40.50.1010">
    <property type="entry name" value="5'-nuclease"/>
    <property type="match status" value="1"/>
</dbReference>
<keyword evidence="2 8" id="KW-1277">Toxin-antitoxin system</keyword>
<protein>
    <recommendedName>
        <fullName evidence="8">Ribonuclease VapC</fullName>
        <shortName evidence="8">RNase VapC</shortName>
        <ecNumber evidence="8">3.1.-.-</ecNumber>
    </recommendedName>
    <alternativeName>
        <fullName evidence="8">Toxin VapC</fullName>
    </alternativeName>
</protein>
<keyword evidence="8" id="KW-0800">Toxin</keyword>
<name>A0A7W6CYL2_9HYPH</name>
<dbReference type="HAMAP" id="MF_00265">
    <property type="entry name" value="VapC_Nob1"/>
    <property type="match status" value="1"/>
</dbReference>
<comment type="function">
    <text evidence="8">Toxic component of a toxin-antitoxin (TA) system. An RNase.</text>
</comment>
<reference evidence="10 11" key="1">
    <citation type="submission" date="2020-08" db="EMBL/GenBank/DDBJ databases">
        <title>Genomic Encyclopedia of Type Strains, Phase IV (KMG-IV): sequencing the most valuable type-strain genomes for metagenomic binning, comparative biology and taxonomic classification.</title>
        <authorList>
            <person name="Goeker M."/>
        </authorList>
    </citation>
    <scope>NUCLEOTIDE SEQUENCE [LARGE SCALE GENOMIC DNA]</scope>
    <source>
        <strain evidence="10 11">DSM 26575</strain>
    </source>
</reference>
<dbReference type="InterPro" id="IPR050556">
    <property type="entry name" value="Type_II_TA_system_RNase"/>
</dbReference>
<sequence>MTGYLLDTNVISLFAPGRPAISPGLRDWIFERGAEGALYLSAITIAEIQRGIKKLERKGADARAAKLAEWLSGLIGQFGDHVLAVDADIAMAAGTIEEQAEAGGQRPGLADVLIAATASVRNLTVVTSNVRHFAPLGVIVLSPDDMAAF</sequence>
<accession>A0A7W6CYL2</accession>
<dbReference type="RefSeq" id="WP_183900483.1">
    <property type="nucleotide sequence ID" value="NZ_JACIDW010000006.1"/>
</dbReference>
<keyword evidence="11" id="KW-1185">Reference proteome</keyword>
<evidence type="ECO:0000256" key="7">
    <source>
        <dbReference type="ARBA" id="ARBA00038093"/>
    </source>
</evidence>
<evidence type="ECO:0000256" key="1">
    <source>
        <dbReference type="ARBA" id="ARBA00001946"/>
    </source>
</evidence>
<evidence type="ECO:0000259" key="9">
    <source>
        <dbReference type="Pfam" id="PF01850"/>
    </source>
</evidence>
<dbReference type="GO" id="GO:0000287">
    <property type="term" value="F:magnesium ion binding"/>
    <property type="evidence" value="ECO:0007669"/>
    <property type="project" value="UniProtKB-UniRule"/>
</dbReference>
<keyword evidence="6 8" id="KW-0460">Magnesium</keyword>
<dbReference type="InterPro" id="IPR022907">
    <property type="entry name" value="VapC_family"/>
</dbReference>
<feature type="binding site" evidence="8">
    <location>
        <position position="111"/>
    </location>
    <ligand>
        <name>Mg(2+)</name>
        <dbReference type="ChEBI" id="CHEBI:18420"/>
    </ligand>
</feature>
<comment type="cofactor">
    <cofactor evidence="1 8">
        <name>Mg(2+)</name>
        <dbReference type="ChEBI" id="CHEBI:18420"/>
    </cofactor>
</comment>
<dbReference type="Proteomes" id="UP000582090">
    <property type="component" value="Unassembled WGS sequence"/>
</dbReference>
<proteinExistence type="inferred from homology"/>
<dbReference type="EC" id="3.1.-.-" evidence="8"/>
<feature type="binding site" evidence="8">
    <location>
        <position position="7"/>
    </location>
    <ligand>
        <name>Mg(2+)</name>
        <dbReference type="ChEBI" id="CHEBI:18420"/>
    </ligand>
</feature>
<keyword evidence="3 8" id="KW-0540">Nuclease</keyword>
<organism evidence="10 11">
    <name type="scientific">Rhizobium metallidurans</name>
    <dbReference type="NCBI Taxonomy" id="1265931"/>
    <lineage>
        <taxon>Bacteria</taxon>
        <taxon>Pseudomonadati</taxon>
        <taxon>Pseudomonadota</taxon>
        <taxon>Alphaproteobacteria</taxon>
        <taxon>Hyphomicrobiales</taxon>
        <taxon>Rhizobiaceae</taxon>
        <taxon>Rhizobium/Agrobacterium group</taxon>
        <taxon>Rhizobium</taxon>
    </lineage>
</organism>
<evidence type="ECO:0000313" key="11">
    <source>
        <dbReference type="Proteomes" id="UP000582090"/>
    </source>
</evidence>
<dbReference type="Pfam" id="PF01850">
    <property type="entry name" value="PIN"/>
    <property type="match status" value="1"/>
</dbReference>
<dbReference type="GO" id="GO:0090729">
    <property type="term" value="F:toxin activity"/>
    <property type="evidence" value="ECO:0007669"/>
    <property type="project" value="UniProtKB-KW"/>
</dbReference>
<comment type="caution">
    <text evidence="10">The sequence shown here is derived from an EMBL/GenBank/DDBJ whole genome shotgun (WGS) entry which is preliminary data.</text>
</comment>
<dbReference type="InterPro" id="IPR029060">
    <property type="entry name" value="PIN-like_dom_sf"/>
</dbReference>
<evidence type="ECO:0000313" key="10">
    <source>
        <dbReference type="EMBL" id="MBB3964881.1"/>
    </source>
</evidence>